<reference evidence="1 2" key="1">
    <citation type="submission" date="2017-11" db="EMBL/GenBank/DDBJ databases">
        <title>Isolation and Characterization of Family Methanocellaceae Species from Potential Methane Hydrate Area Offshore Southwestern Taiwan.</title>
        <authorList>
            <person name="Zhang W.-L."/>
            <person name="Chen W.-C."/>
            <person name="Lai M.-C."/>
            <person name="Chen S.-C."/>
        </authorList>
    </citation>
    <scope>NUCLEOTIDE SEQUENCE [LARGE SCALE GENOMIC DNA]</scope>
    <source>
        <strain evidence="1 2">CWC-04</strain>
    </source>
</reference>
<dbReference type="RefSeq" id="WP_230739877.1">
    <property type="nucleotide sequence ID" value="NZ_PGCK01000001.1"/>
</dbReference>
<evidence type="ECO:0000313" key="1">
    <source>
        <dbReference type="EMBL" id="MCD1293710.1"/>
    </source>
</evidence>
<protein>
    <submittedName>
        <fullName evidence="1">Uncharacterized protein</fullName>
    </submittedName>
</protein>
<dbReference type="AlphaFoldDB" id="A0AAP2RCU8"/>
<organism evidence="1 2">
    <name type="scientific">Methanooceanicella nereidis</name>
    <dbReference type="NCBI Taxonomy" id="2052831"/>
    <lineage>
        <taxon>Archaea</taxon>
        <taxon>Methanobacteriati</taxon>
        <taxon>Methanobacteriota</taxon>
        <taxon>Stenosarchaea group</taxon>
        <taxon>Methanomicrobia</taxon>
        <taxon>Methanocellales</taxon>
        <taxon>Methanocellaceae</taxon>
        <taxon>Methanooceanicella</taxon>
    </lineage>
</organism>
<dbReference type="EMBL" id="PGCK01000001">
    <property type="protein sequence ID" value="MCD1293710.1"/>
    <property type="molecule type" value="Genomic_DNA"/>
</dbReference>
<name>A0AAP2RCU8_9EURY</name>
<evidence type="ECO:0000313" key="2">
    <source>
        <dbReference type="Proteomes" id="UP001320159"/>
    </source>
</evidence>
<keyword evidence="2" id="KW-1185">Reference proteome</keyword>
<comment type="caution">
    <text evidence="1">The sequence shown here is derived from an EMBL/GenBank/DDBJ whole genome shotgun (WGS) entry which is preliminary data.</text>
</comment>
<sequence length="92" mass="10657">MDRSPPQLEHIYITSLENYLSLLKSEKVRDCYSGLQLLSKKEKFQDKKIVVRSNVAEQIREKYKVSKRAFYGANRDVEFTSQTTLDVDGPGQ</sequence>
<proteinExistence type="predicted"/>
<accession>A0AAP2RCU8</accession>
<gene>
    <name evidence="1" type="ORF">CUJ83_01705</name>
</gene>
<dbReference type="Proteomes" id="UP001320159">
    <property type="component" value="Unassembled WGS sequence"/>
</dbReference>